<organism evidence="1">
    <name type="scientific">Magnetospirillum gryphiswaldense</name>
    <dbReference type="NCBI Taxonomy" id="55518"/>
    <lineage>
        <taxon>Bacteria</taxon>
        <taxon>Pseudomonadati</taxon>
        <taxon>Pseudomonadota</taxon>
        <taxon>Alphaproteobacteria</taxon>
        <taxon>Rhodospirillales</taxon>
        <taxon>Rhodospirillaceae</taxon>
        <taxon>Magnetospirillum</taxon>
    </lineage>
</organism>
<reference evidence="1" key="1">
    <citation type="journal article" date="2007" name="J. Bacteriol.">
        <title>Comparative genome analysis of four magnetotactic bacteria reveals a complex set of group-specific genes implicated in magnetosome biomineralization and function.</title>
        <authorList>
            <person name="Richter M."/>
            <person name="Kube M."/>
            <person name="Bazylinski D.A."/>
            <person name="Lombardot T."/>
            <person name="Gloeckner F.O."/>
            <person name="Reinhardt R."/>
            <person name="Schueler D."/>
        </authorList>
    </citation>
    <scope>NUCLEOTIDE SEQUENCE</scope>
    <source>
        <strain evidence="1">MSR-1</strain>
    </source>
</reference>
<accession>A4TYQ5</accession>
<proteinExistence type="predicted"/>
<gene>
    <name evidence="1" type="ORF">MGR_2339</name>
</gene>
<sequence length="63" mass="6989">MAVDPEQVARSADDLIDHYGQTALEVARQQVERASRTGDHPALDLALMVLTEIERRQTGESNL</sequence>
<dbReference type="AlphaFoldDB" id="A4TYQ5"/>
<evidence type="ECO:0000313" key="1">
    <source>
        <dbReference type="EMBL" id="CAM75762.1"/>
    </source>
</evidence>
<protein>
    <submittedName>
        <fullName evidence="1">Uncharacterized protein</fullName>
    </submittedName>
</protein>
<dbReference type="RefSeq" id="WP_158699573.1">
    <property type="nucleotide sequence ID" value="NZ_CP027527.1"/>
</dbReference>
<dbReference type="EMBL" id="CU459003">
    <property type="protein sequence ID" value="CAM75762.1"/>
    <property type="molecule type" value="Genomic_DNA"/>
</dbReference>
<name>A4TYQ5_9PROT</name>